<dbReference type="GO" id="GO:0019901">
    <property type="term" value="F:protein kinase binding"/>
    <property type="evidence" value="ECO:0007669"/>
    <property type="project" value="InterPro"/>
</dbReference>
<dbReference type="OrthoDB" id="244495at2759"/>
<dbReference type="GO" id="GO:0016538">
    <property type="term" value="F:cyclin-dependent protein serine/threonine kinase regulator activity"/>
    <property type="evidence" value="ECO:0007669"/>
    <property type="project" value="TreeGrafter"/>
</dbReference>
<organism evidence="2 3">
    <name type="scientific">Wallemia hederae</name>
    <dbReference type="NCBI Taxonomy" id="1540922"/>
    <lineage>
        <taxon>Eukaryota</taxon>
        <taxon>Fungi</taxon>
        <taxon>Dikarya</taxon>
        <taxon>Basidiomycota</taxon>
        <taxon>Wallemiomycotina</taxon>
        <taxon>Wallemiomycetes</taxon>
        <taxon>Wallemiales</taxon>
        <taxon>Wallemiaceae</taxon>
        <taxon>Wallemia</taxon>
    </lineage>
</organism>
<dbReference type="PANTHER" id="PTHR15615">
    <property type="match status" value="1"/>
</dbReference>
<evidence type="ECO:0000313" key="2">
    <source>
        <dbReference type="EMBL" id="TIA87482.1"/>
    </source>
</evidence>
<dbReference type="Proteomes" id="UP000310189">
    <property type="component" value="Unassembled WGS sequence"/>
</dbReference>
<dbReference type="PANTHER" id="PTHR15615:SF27">
    <property type="entry name" value="PHO85 CYCLIN CLG1"/>
    <property type="match status" value="1"/>
</dbReference>
<sequence length="499" mass="56440">MVQVQQRRDGYTPLASHYSQLPHQTHPYHRLHQKQRMAQAIAMLPKPPTYCPQFYYPSQSNSWQKAPGAERRSIDLSTLPPPPIDLQAQANAHAFVTQQQAIATANEHALQQQQEAANQQQQAAQQVAQQQQHQFKQQQNAVSLSGFAAEAIWDLCWSTSPAFGDLSNSAMAQSQPMHYRTPSMSVYAGGEDMYGRPKLEPTVEFRRWTYSILTQTALSKQALFLALYYASRLPIHSSPNLDSAVDSAPYRLLTISLALANRWLDDNTYTNKTWSEVTGLSLKDIGSLDMWTLVDQRLDVNVSTEEWTNWMYRIRAREEKIYQENKMKGDSMMDTAVGYNEPKLVIAAVDECLRNQFKADYRHSVEFSKSAVAARHRYSPIADVPLVPVYDYGHIDLDQDGPLRQVHHTTNGNNNSTYMNIDGAGPGGYNMYMHPQHAQVQYEDESWGRMGPKAMPHYQPTQPGHAQHHPQVYYQQPTLGGGLGLGGFQLADYRRGVVA</sequence>
<dbReference type="InterPro" id="IPR013922">
    <property type="entry name" value="Cyclin_PHO80-like"/>
</dbReference>
<accession>A0A4T0FGP0</accession>
<dbReference type="CDD" id="cd20557">
    <property type="entry name" value="CYCLIN_ScPCL1-like"/>
    <property type="match status" value="1"/>
</dbReference>
<protein>
    <recommendedName>
        <fullName evidence="4">Cyclin N-terminal domain-containing protein</fullName>
    </recommendedName>
</protein>
<name>A0A4T0FGP0_9BASI</name>
<comment type="caution">
    <text evidence="2">The sequence shown here is derived from an EMBL/GenBank/DDBJ whole genome shotgun (WGS) entry which is preliminary data.</text>
</comment>
<feature type="coiled-coil region" evidence="1">
    <location>
        <begin position="102"/>
        <end position="130"/>
    </location>
</feature>
<proteinExistence type="predicted"/>
<dbReference type="EMBL" id="SPNW01000054">
    <property type="protein sequence ID" value="TIA87482.1"/>
    <property type="molecule type" value="Genomic_DNA"/>
</dbReference>
<dbReference type="GO" id="GO:0005634">
    <property type="term" value="C:nucleus"/>
    <property type="evidence" value="ECO:0007669"/>
    <property type="project" value="TreeGrafter"/>
</dbReference>
<reference evidence="2 3" key="1">
    <citation type="submission" date="2019-03" db="EMBL/GenBank/DDBJ databases">
        <title>Sequencing 23 genomes of Wallemia ichthyophaga.</title>
        <authorList>
            <person name="Gostincar C."/>
        </authorList>
    </citation>
    <scope>NUCLEOTIDE SEQUENCE [LARGE SCALE GENOMIC DNA]</scope>
    <source>
        <strain evidence="2 3">EXF-5753</strain>
    </source>
</reference>
<keyword evidence="1" id="KW-0175">Coiled coil</keyword>
<evidence type="ECO:0000313" key="3">
    <source>
        <dbReference type="Proteomes" id="UP000310189"/>
    </source>
</evidence>
<dbReference type="Gene3D" id="1.10.472.10">
    <property type="entry name" value="Cyclin-like"/>
    <property type="match status" value="1"/>
</dbReference>
<keyword evidence="3" id="KW-1185">Reference proteome</keyword>
<evidence type="ECO:0000256" key="1">
    <source>
        <dbReference type="SAM" id="Coils"/>
    </source>
</evidence>
<dbReference type="Pfam" id="PF08613">
    <property type="entry name" value="Cyclin"/>
    <property type="match status" value="1"/>
</dbReference>
<gene>
    <name evidence="2" type="ORF">E3P99_03131</name>
</gene>
<dbReference type="AlphaFoldDB" id="A0A4T0FGP0"/>
<evidence type="ECO:0008006" key="4">
    <source>
        <dbReference type="Google" id="ProtNLM"/>
    </source>
</evidence>
<dbReference type="GO" id="GO:0000307">
    <property type="term" value="C:cyclin-dependent protein kinase holoenzyme complex"/>
    <property type="evidence" value="ECO:0007669"/>
    <property type="project" value="TreeGrafter"/>
</dbReference>